<dbReference type="AlphaFoldDB" id="A0A061JBS1"/>
<organism evidence="2 3">
    <name type="scientific">Trypanosoma rangeli SC58</name>
    <dbReference type="NCBI Taxonomy" id="429131"/>
    <lineage>
        <taxon>Eukaryota</taxon>
        <taxon>Discoba</taxon>
        <taxon>Euglenozoa</taxon>
        <taxon>Kinetoplastea</taxon>
        <taxon>Metakinetoplastina</taxon>
        <taxon>Trypanosomatida</taxon>
        <taxon>Trypanosomatidae</taxon>
        <taxon>Trypanosoma</taxon>
        <taxon>Herpetosoma</taxon>
    </lineage>
</organism>
<dbReference type="OrthoDB" id="273429at2759"/>
<feature type="compositionally biased region" description="Pro residues" evidence="1">
    <location>
        <begin position="783"/>
        <end position="805"/>
    </location>
</feature>
<feature type="region of interest" description="Disordered" evidence="1">
    <location>
        <begin position="777"/>
        <end position="871"/>
    </location>
</feature>
<name>A0A061JBS1_TRYRA</name>
<feature type="compositionally biased region" description="Low complexity" evidence="1">
    <location>
        <begin position="18"/>
        <end position="43"/>
    </location>
</feature>
<feature type="region of interest" description="Disordered" evidence="1">
    <location>
        <begin position="1"/>
        <end position="75"/>
    </location>
</feature>
<dbReference type="VEuPathDB" id="TriTrypDB:TRSC58_00432"/>
<protein>
    <submittedName>
        <fullName evidence="2">Uncharacterized protein</fullName>
    </submittedName>
</protein>
<sequence>MQSESPFSVSPPRDTDTESTASSESVRSKSSSRSSSASSSGRRSGSRRSCRGRSSERESKRRPATRKNYADHVPVFPNLRRPTTILLDPFPNRRVRSVCIAGGMLVTAHRNGIRIYRQRYLSALDVAGGRRGDGGRHDGDKNTGNRNSNSGDNCATDVRTGIWDVVESRDSLQLRDAYLCVGAESVFSRERVLPLRWNRYLAVASGNDRTRFSVCVLSTAAHFLLHHELHAKNRVVALHFALVAVGANSGSRRYQPLVVSVDEVGEVVVFDVEQDRAVKLTVPMMTPSVGVTPVSEGLTANMPEDGESPGAIPCKENANNDNNISSSGNKENNNSTNGADGSDTGSGAGHDDASLPCPNKCDIALTLRTSRGNYSGGAGGDILSAFSSRAYRLDAGLATNIALLGPCQVYCKRCCNVSAVRGTLVMSLYISSHAHGVEGQAEMHVSHLRFRWWFSPPRAVVLGETPILREGAPEDVCDIGVAMLRIPFHEELPPSFTIGRPRLRFWSLSGCTGNLLHLHRVYHEKGGSGKGARTVSEHFLRVVPLGRQILLQDVKTSWFCIAALTDDEVILLLGREPRPMRRGAPLHQHDPSASVPVVDGRDTLETWLSDVEEAKEVAPSQTKRQPKVPGSSIADTVPLPRTSSSQTFMDPNHDYTVLMMLTAPGTLGVKANSSQNTVVSRTRILLFVPHSNELLFFMGGCDDIHSIYLPFVRTIAPGGATAKSMEMATSQKLQRTSPAASSGWMDAALSASQLLDLKIARPLMSAMWSLAGEVGVDEESLPPLSPTPLPPSPPAVPSQPQPQPQPQQQQQQLETPVSTGGGEEGGRMLSNSRNVMNVHIGGDGDPTSWKKKRRNDARSMVQENDRTPGNEDDMRRAYIEEEWRKLLNTQHWSGMKTYWQRGGGSAEYAGTLKRLTTMEEPLERNAIVYEWSDVHDDLYVQFIREGHDIVEAEKTCDTTLGVSTSRHACYDSFRDCVTLSEFTRGDHSAGFMRAFRDAQWQRQQLHDNGGIFNFAAYFSSRVVPQRLLDVQEDDRCRFELADLKASFEDDIKKFNEVETVLVYENQERVMSKNGLRRWAPHPTFPFDDQNGDVIDIVSLNSTATVRTPLPLASPTVMDAARQSSVGWRWASEMTDDHSPRVGGSKLVRKELQSWHVGEWMYATRWPKREEEEQGTFQWSASDNAGLAKVRRRSLTRSRINVAIEAAKEAREQEYMRKLEELRRELDL</sequence>
<proteinExistence type="predicted"/>
<evidence type="ECO:0000256" key="1">
    <source>
        <dbReference type="SAM" id="MobiDB-lite"/>
    </source>
</evidence>
<feature type="compositionally biased region" description="Basic and acidic residues" evidence="1">
    <location>
        <begin position="128"/>
        <end position="143"/>
    </location>
</feature>
<comment type="caution">
    <text evidence="2">The sequence shown here is derived from an EMBL/GenBank/DDBJ whole genome shotgun (WGS) entry which is preliminary data.</text>
</comment>
<feature type="region of interest" description="Disordered" evidence="1">
    <location>
        <begin position="290"/>
        <end position="351"/>
    </location>
</feature>
<feature type="compositionally biased region" description="Polar residues" evidence="1">
    <location>
        <begin position="317"/>
        <end position="337"/>
    </location>
</feature>
<gene>
    <name evidence="2" type="ORF">TRSC58_00432</name>
</gene>
<feature type="region of interest" description="Disordered" evidence="1">
    <location>
        <begin position="127"/>
        <end position="152"/>
    </location>
</feature>
<dbReference type="EMBL" id="AUPL01000432">
    <property type="protein sequence ID" value="ESL11810.1"/>
    <property type="molecule type" value="Genomic_DNA"/>
</dbReference>
<evidence type="ECO:0000313" key="3">
    <source>
        <dbReference type="Proteomes" id="UP000031737"/>
    </source>
</evidence>
<dbReference type="Proteomes" id="UP000031737">
    <property type="component" value="Unassembled WGS sequence"/>
</dbReference>
<reference evidence="2 3" key="1">
    <citation type="submission" date="2013-07" db="EMBL/GenBank/DDBJ databases">
        <authorList>
            <person name="Stoco P.H."/>
            <person name="Wagner G."/>
            <person name="Gerber A."/>
            <person name="Zaha A."/>
            <person name="Thompson C."/>
            <person name="Bartholomeu D.C."/>
            <person name="Luckemeyer D.D."/>
            <person name="Bahia D."/>
            <person name="Loreto E."/>
            <person name="Prestes E.B."/>
            <person name="Lima F.M."/>
            <person name="Rodrigues-Luiz G."/>
            <person name="Vallejo G.A."/>
            <person name="Filho J.F."/>
            <person name="Monteiro K.M."/>
            <person name="Tyler K.M."/>
            <person name="de Almeida L.G."/>
            <person name="Ortiz M.F."/>
            <person name="Siervo M.A."/>
            <person name="de Moraes M.H."/>
            <person name="Cunha O.L."/>
            <person name="Mendonca-Neto R."/>
            <person name="Silva R."/>
            <person name="Teixeira S.M."/>
            <person name="Murta S.M."/>
            <person name="Sincero T.C."/>
            <person name="Mendes T.A."/>
            <person name="Urmenyi T.P."/>
            <person name="Silva V.G."/>
            <person name="da Rocha W.D."/>
            <person name="Andersson B."/>
            <person name="Romanha A.J."/>
            <person name="Steindel M."/>
            <person name="de Vasconcelos A.T."/>
            <person name="Grisard E.C."/>
        </authorList>
    </citation>
    <scope>NUCLEOTIDE SEQUENCE [LARGE SCALE GENOMIC DNA]</scope>
    <source>
        <strain evidence="2 3">SC58</strain>
    </source>
</reference>
<evidence type="ECO:0000313" key="2">
    <source>
        <dbReference type="EMBL" id="ESL11810.1"/>
    </source>
</evidence>
<keyword evidence="3" id="KW-1185">Reference proteome</keyword>
<feature type="region of interest" description="Disordered" evidence="1">
    <location>
        <begin position="614"/>
        <end position="646"/>
    </location>
</feature>
<accession>A0A061JBS1</accession>